<dbReference type="Proteomes" id="UP000565205">
    <property type="component" value="Unassembled WGS sequence"/>
</dbReference>
<feature type="non-terminal residue" evidence="1">
    <location>
        <position position="49"/>
    </location>
</feature>
<accession>A0A850NU36</accession>
<organism evidence="1 2">
    <name type="scientific">Endobacter medicaginis</name>
    <dbReference type="NCBI Taxonomy" id="1181271"/>
    <lineage>
        <taxon>Bacteria</taxon>
        <taxon>Pseudomonadati</taxon>
        <taxon>Pseudomonadota</taxon>
        <taxon>Alphaproteobacteria</taxon>
        <taxon>Acetobacterales</taxon>
        <taxon>Acetobacteraceae</taxon>
        <taxon>Endobacter</taxon>
    </lineage>
</organism>
<protein>
    <submittedName>
        <fullName evidence="1">Regulatory protein RecX</fullName>
    </submittedName>
</protein>
<proteinExistence type="predicted"/>
<reference evidence="1 2" key="1">
    <citation type="submission" date="2020-06" db="EMBL/GenBank/DDBJ databases">
        <title>Description of novel acetic acid bacteria.</title>
        <authorList>
            <person name="Sombolestani A."/>
        </authorList>
    </citation>
    <scope>NUCLEOTIDE SEQUENCE [LARGE SCALE GENOMIC DNA]</scope>
    <source>
        <strain evidence="1 2">LMG 26838</strain>
    </source>
</reference>
<evidence type="ECO:0000313" key="1">
    <source>
        <dbReference type="EMBL" id="NVN30925.1"/>
    </source>
</evidence>
<evidence type="ECO:0000313" key="2">
    <source>
        <dbReference type="Proteomes" id="UP000565205"/>
    </source>
</evidence>
<dbReference type="EMBL" id="JABXXQ010000247">
    <property type="protein sequence ID" value="NVN30925.1"/>
    <property type="molecule type" value="Genomic_DNA"/>
</dbReference>
<sequence length="49" mass="5425">MPPAVPSRRPPGPPPSGHVLHEAALRHLARFAATRAGLLRVLDRRIARW</sequence>
<name>A0A850NU36_9PROT</name>
<dbReference type="AlphaFoldDB" id="A0A850NU36"/>
<comment type="caution">
    <text evidence="1">The sequence shown here is derived from an EMBL/GenBank/DDBJ whole genome shotgun (WGS) entry which is preliminary data.</text>
</comment>
<gene>
    <name evidence="1" type="ORF">HUK83_11350</name>
</gene>